<organism evidence="2 3">
    <name type="scientific">Lasius platythorax</name>
    <dbReference type="NCBI Taxonomy" id="488582"/>
    <lineage>
        <taxon>Eukaryota</taxon>
        <taxon>Metazoa</taxon>
        <taxon>Ecdysozoa</taxon>
        <taxon>Arthropoda</taxon>
        <taxon>Hexapoda</taxon>
        <taxon>Insecta</taxon>
        <taxon>Pterygota</taxon>
        <taxon>Neoptera</taxon>
        <taxon>Endopterygota</taxon>
        <taxon>Hymenoptera</taxon>
        <taxon>Apocrita</taxon>
        <taxon>Aculeata</taxon>
        <taxon>Formicoidea</taxon>
        <taxon>Formicidae</taxon>
        <taxon>Formicinae</taxon>
        <taxon>Lasius</taxon>
        <taxon>Lasius</taxon>
    </lineage>
</organism>
<evidence type="ECO:0000256" key="1">
    <source>
        <dbReference type="SAM" id="MobiDB-lite"/>
    </source>
</evidence>
<proteinExistence type="predicted"/>
<keyword evidence="3" id="KW-1185">Reference proteome</keyword>
<accession>A0AAV2P093</accession>
<dbReference type="AlphaFoldDB" id="A0AAV2P093"/>
<reference evidence="2" key="1">
    <citation type="submission" date="2024-04" db="EMBL/GenBank/DDBJ databases">
        <authorList>
            <consortium name="Molecular Ecology Group"/>
        </authorList>
    </citation>
    <scope>NUCLEOTIDE SEQUENCE</scope>
</reference>
<feature type="compositionally biased region" description="Low complexity" evidence="1">
    <location>
        <begin position="54"/>
        <end position="69"/>
    </location>
</feature>
<evidence type="ECO:0000313" key="2">
    <source>
        <dbReference type="EMBL" id="CAL1686241.1"/>
    </source>
</evidence>
<feature type="region of interest" description="Disordered" evidence="1">
    <location>
        <begin position="25"/>
        <end position="75"/>
    </location>
</feature>
<sequence length="75" mass="8018">MRGFVSTTKIRDAAYVPITVSIFRNASESSESYPDEGRPDPKTGSGDSLCNNDRTPGSPSTSSRTAGTTKLRGNY</sequence>
<name>A0AAV2P093_9HYME</name>
<evidence type="ECO:0000313" key="3">
    <source>
        <dbReference type="Proteomes" id="UP001497644"/>
    </source>
</evidence>
<protein>
    <submittedName>
        <fullName evidence="2">Uncharacterized protein</fullName>
    </submittedName>
</protein>
<gene>
    <name evidence="2" type="ORF">LPLAT_LOCUS11584</name>
</gene>
<dbReference type="Proteomes" id="UP001497644">
    <property type="component" value="Chromosome 6"/>
</dbReference>
<dbReference type="EMBL" id="OZ034829">
    <property type="protein sequence ID" value="CAL1686241.1"/>
    <property type="molecule type" value="Genomic_DNA"/>
</dbReference>